<keyword evidence="5" id="KW-1185">Reference proteome</keyword>
<dbReference type="NCBIfam" id="TIGR02246">
    <property type="entry name" value="SgcJ/EcaC family oxidoreductase"/>
    <property type="match status" value="1"/>
</dbReference>
<dbReference type="InterPro" id="IPR037401">
    <property type="entry name" value="SnoaL-like"/>
</dbReference>
<evidence type="ECO:0000313" key="5">
    <source>
        <dbReference type="Proteomes" id="UP000324479"/>
    </source>
</evidence>
<keyword evidence="2" id="KW-0732">Signal</keyword>
<dbReference type="Gene3D" id="3.10.450.50">
    <property type="match status" value="1"/>
</dbReference>
<organism evidence="4 5">
    <name type="scientific">Roseiconus nitratireducens</name>
    <dbReference type="NCBI Taxonomy" id="2605748"/>
    <lineage>
        <taxon>Bacteria</taxon>
        <taxon>Pseudomonadati</taxon>
        <taxon>Planctomycetota</taxon>
        <taxon>Planctomycetia</taxon>
        <taxon>Pirellulales</taxon>
        <taxon>Pirellulaceae</taxon>
        <taxon>Roseiconus</taxon>
    </lineage>
</organism>
<gene>
    <name evidence="4" type="ORF">FYK55_25350</name>
</gene>
<protein>
    <submittedName>
        <fullName evidence="4">SgcJ/EcaC family oxidoreductase</fullName>
    </submittedName>
</protein>
<feature type="domain" description="SnoaL-like" evidence="3">
    <location>
        <begin position="35"/>
        <end position="134"/>
    </location>
</feature>
<feature type="region of interest" description="Disordered" evidence="1">
    <location>
        <begin position="290"/>
        <end position="322"/>
    </location>
</feature>
<name>A0A5M6CUZ6_9BACT</name>
<evidence type="ECO:0000259" key="3">
    <source>
        <dbReference type="Pfam" id="PF12680"/>
    </source>
</evidence>
<proteinExistence type="predicted"/>
<reference evidence="4 5" key="1">
    <citation type="submission" date="2019-08" db="EMBL/GenBank/DDBJ databases">
        <authorList>
            <person name="Dhanesh K."/>
            <person name="Kumar G."/>
            <person name="Sasikala C."/>
            <person name="Venkata Ramana C."/>
        </authorList>
    </citation>
    <scope>NUCLEOTIDE SEQUENCE [LARGE SCALE GENOMIC DNA]</scope>
    <source>
        <strain evidence="4 5">JC645</strain>
    </source>
</reference>
<dbReference type="InterPro" id="IPR011944">
    <property type="entry name" value="Steroid_delta5-4_isomerase"/>
</dbReference>
<sequence length="322" mass="34739">MRALLALSLSVLVAGLPCGRAVADEQELNAAIGGYVKAFNDQDLDSVAAMWTEDATHIDRETGDRTEGRDAIRSDLAAVFEERPETRLSGQVDSVRMITPEVAKVEGRTIVGVPGEAPVESSFSAIAVKQDGKWMIDSIEEMPLPQPPTSYDALKQLDWLVGQWVDDSDQTRVDTTVRWSPNQAFLIRSFVASDDQGVSQQGTQVIGWDPRSQEIRSWTFNSDGSFGDGVWSQSGEDWLIKSSQTTAEGLAASGTYVLSRPDDETIQLQLIGHEIEGEPQPSTEVVTVVRQTPPADDGSADADASDTDTTPGSAIESGGVIR</sequence>
<dbReference type="SUPFAM" id="SSF54427">
    <property type="entry name" value="NTF2-like"/>
    <property type="match status" value="1"/>
</dbReference>
<dbReference type="AlphaFoldDB" id="A0A5M6CUZ6"/>
<evidence type="ECO:0000256" key="2">
    <source>
        <dbReference type="SAM" id="SignalP"/>
    </source>
</evidence>
<dbReference type="Pfam" id="PF12680">
    <property type="entry name" value="SnoaL_2"/>
    <property type="match status" value="1"/>
</dbReference>
<dbReference type="EMBL" id="VWOX01000022">
    <property type="protein sequence ID" value="KAA5539067.1"/>
    <property type="molecule type" value="Genomic_DNA"/>
</dbReference>
<feature type="chain" id="PRO_5024417119" evidence="2">
    <location>
        <begin position="24"/>
        <end position="322"/>
    </location>
</feature>
<dbReference type="Proteomes" id="UP000324479">
    <property type="component" value="Unassembled WGS sequence"/>
</dbReference>
<dbReference type="RefSeq" id="WP_150079441.1">
    <property type="nucleotide sequence ID" value="NZ_VWOX01000022.1"/>
</dbReference>
<evidence type="ECO:0000313" key="4">
    <source>
        <dbReference type="EMBL" id="KAA5539067.1"/>
    </source>
</evidence>
<dbReference type="InterPro" id="IPR032710">
    <property type="entry name" value="NTF2-like_dom_sf"/>
</dbReference>
<feature type="signal peptide" evidence="2">
    <location>
        <begin position="1"/>
        <end position="23"/>
    </location>
</feature>
<evidence type="ECO:0000256" key="1">
    <source>
        <dbReference type="SAM" id="MobiDB-lite"/>
    </source>
</evidence>
<accession>A0A5M6CUZ6</accession>
<comment type="caution">
    <text evidence="4">The sequence shown here is derived from an EMBL/GenBank/DDBJ whole genome shotgun (WGS) entry which is preliminary data.</text>
</comment>